<sequence>MKQFTYLPLSSWVMTACLLLSGCNGSSSSTMVTTAADTTTGTSSSTSTSTSSTSTTSTTTATTTPCTASTNIATVVCAANAFLATLTTSEQSTVVVDWSNATAKTTWSNLPNVTRNGLRLGALDTDSRAAAMAVAKAVLSDAGYTDFVGILAADNYLGTQGGGSGYSADNYHIAFIGTPSTTGDWMVQIGGHHLAYNVTYRAGIGYPTPNHIGSEPKASFEINSATYAPLADEGNALVAMFKGLDATQLSSAYLSGESYADVLVGPDNGSAVLPMDYPVGANRRGVLVSSLNTTQKALVTAAMQQWVSDYPTDVSNGLLSVYTSDAALADTYIAWAGNQTSGVNVDVKGTYMRIDGPRLWIELICQNGFVIRNTTHYHTMYRDKTMDYGNSL</sequence>
<keyword evidence="2" id="KW-0732">Signal</keyword>
<dbReference type="PROSITE" id="PS51257">
    <property type="entry name" value="PROKAR_LIPOPROTEIN"/>
    <property type="match status" value="1"/>
</dbReference>
<evidence type="ECO:0000256" key="1">
    <source>
        <dbReference type="SAM" id="MobiDB-lite"/>
    </source>
</evidence>
<dbReference type="RefSeq" id="WP_308136214.1">
    <property type="nucleotide sequence ID" value="NZ_CP133217.1"/>
</dbReference>
<organism evidence="4">
    <name type="scientific">Thiothrix subterranea</name>
    <dbReference type="NCBI Taxonomy" id="2735563"/>
    <lineage>
        <taxon>Bacteria</taxon>
        <taxon>Pseudomonadati</taxon>
        <taxon>Pseudomonadota</taxon>
        <taxon>Gammaproteobacteria</taxon>
        <taxon>Thiotrichales</taxon>
        <taxon>Thiotrichaceae</taxon>
        <taxon>Thiothrix</taxon>
    </lineage>
</organism>
<feature type="chain" id="PRO_5041303505" evidence="2">
    <location>
        <begin position="36"/>
        <end position="392"/>
    </location>
</feature>
<protein>
    <submittedName>
        <fullName evidence="4">DUF3500 domain-containing protein</fullName>
    </submittedName>
</protein>
<name>A0AA51QXQ4_9GAMM</name>
<dbReference type="Proteomes" id="UP001223336">
    <property type="component" value="Unassembled WGS sequence"/>
</dbReference>
<feature type="signal peptide" evidence="2">
    <location>
        <begin position="1"/>
        <end position="35"/>
    </location>
</feature>
<gene>
    <name evidence="3" type="ORF">RCC75_18480</name>
    <name evidence="4" type="ORF">RCG00_03720</name>
</gene>
<accession>A0AA51QXQ4</accession>
<dbReference type="PANTHER" id="PTHR37489">
    <property type="entry name" value="DUF3500 DOMAIN-CONTAINING PROTEIN"/>
    <property type="match status" value="1"/>
</dbReference>
<evidence type="ECO:0000313" key="3">
    <source>
        <dbReference type="EMBL" id="MDQ5770521.1"/>
    </source>
</evidence>
<evidence type="ECO:0000313" key="5">
    <source>
        <dbReference type="Proteomes" id="UP001223336"/>
    </source>
</evidence>
<dbReference type="Proteomes" id="UP001229862">
    <property type="component" value="Chromosome"/>
</dbReference>
<dbReference type="EMBL" id="JAVFKN010000032">
    <property type="protein sequence ID" value="MDQ5770521.1"/>
    <property type="molecule type" value="Genomic_DNA"/>
</dbReference>
<proteinExistence type="predicted"/>
<evidence type="ECO:0000256" key="2">
    <source>
        <dbReference type="SAM" id="SignalP"/>
    </source>
</evidence>
<reference evidence="4 5" key="1">
    <citation type="submission" date="2023-08" db="EMBL/GenBank/DDBJ databases">
        <title>New molecular markers tilS and rpoB for phylogenetic and monitoring studies of the genus Thiothrix biodiversity.</title>
        <authorList>
            <person name="Ravin N.V."/>
            <person name="Smolyakov D."/>
            <person name="Markov N.D."/>
            <person name="Beletsky A.V."/>
            <person name="Mardanov A.V."/>
            <person name="Rudenko T.S."/>
            <person name="Grabovich M.Y."/>
        </authorList>
    </citation>
    <scope>NUCLEOTIDE SEQUENCE</scope>
    <source>
        <strain evidence="4">DNT52</strain>
        <strain evidence="3 5">H33</strain>
    </source>
</reference>
<dbReference type="AlphaFoldDB" id="A0AA51QXQ4"/>
<dbReference type="Pfam" id="PF12006">
    <property type="entry name" value="DUF3500"/>
    <property type="match status" value="1"/>
</dbReference>
<dbReference type="PANTHER" id="PTHR37489:SF1">
    <property type="entry name" value="DUF3500 DOMAIN-CONTAINING PROTEIN"/>
    <property type="match status" value="1"/>
</dbReference>
<keyword evidence="5" id="KW-1185">Reference proteome</keyword>
<dbReference type="EMBL" id="CP133217">
    <property type="protein sequence ID" value="WML87473.1"/>
    <property type="molecule type" value="Genomic_DNA"/>
</dbReference>
<dbReference type="InterPro" id="IPR021889">
    <property type="entry name" value="DUF3500"/>
</dbReference>
<feature type="region of interest" description="Disordered" evidence="1">
    <location>
        <begin position="37"/>
        <end position="63"/>
    </location>
</feature>
<evidence type="ECO:0000313" key="4">
    <source>
        <dbReference type="EMBL" id="WML87473.1"/>
    </source>
</evidence>